<evidence type="ECO:0000313" key="1">
    <source>
        <dbReference type="EMBL" id="GKV00481.1"/>
    </source>
</evidence>
<dbReference type="Pfam" id="PF05553">
    <property type="entry name" value="DUF761"/>
    <property type="match status" value="1"/>
</dbReference>
<dbReference type="AlphaFoldDB" id="A0AAV5IPC2"/>
<organism evidence="1 2">
    <name type="scientific">Rubroshorea leprosula</name>
    <dbReference type="NCBI Taxonomy" id="152421"/>
    <lineage>
        <taxon>Eukaryota</taxon>
        <taxon>Viridiplantae</taxon>
        <taxon>Streptophyta</taxon>
        <taxon>Embryophyta</taxon>
        <taxon>Tracheophyta</taxon>
        <taxon>Spermatophyta</taxon>
        <taxon>Magnoliopsida</taxon>
        <taxon>eudicotyledons</taxon>
        <taxon>Gunneridae</taxon>
        <taxon>Pentapetalae</taxon>
        <taxon>rosids</taxon>
        <taxon>malvids</taxon>
        <taxon>Malvales</taxon>
        <taxon>Dipterocarpaceae</taxon>
        <taxon>Rubroshorea</taxon>
    </lineage>
</organism>
<reference evidence="1 2" key="1">
    <citation type="journal article" date="2021" name="Commun. Biol.">
        <title>The genome of Shorea leprosula (Dipterocarpaceae) highlights the ecological relevance of drought in aseasonal tropical rainforests.</title>
        <authorList>
            <person name="Ng K.K.S."/>
            <person name="Kobayashi M.J."/>
            <person name="Fawcett J.A."/>
            <person name="Hatakeyama M."/>
            <person name="Paape T."/>
            <person name="Ng C.H."/>
            <person name="Ang C.C."/>
            <person name="Tnah L.H."/>
            <person name="Lee C.T."/>
            <person name="Nishiyama T."/>
            <person name="Sese J."/>
            <person name="O'Brien M.J."/>
            <person name="Copetti D."/>
            <person name="Mohd Noor M.I."/>
            <person name="Ong R.C."/>
            <person name="Putra M."/>
            <person name="Sireger I.Z."/>
            <person name="Indrioko S."/>
            <person name="Kosugi Y."/>
            <person name="Izuno A."/>
            <person name="Isagi Y."/>
            <person name="Lee S.L."/>
            <person name="Shimizu K.K."/>
        </authorList>
    </citation>
    <scope>NUCLEOTIDE SEQUENCE [LARGE SCALE GENOMIC DNA]</scope>
    <source>
        <strain evidence="1">214</strain>
    </source>
</reference>
<accession>A0AAV5IPC2</accession>
<sequence>MYKTSMLSRLKRAVKKVTFLLNFSINRWRIASMIGAHSIRHRQFSFNDRPGLRSCTDDYNFDDSVSWSDSSPLRLSRTTSFPLEDDVDKKADIFIANFHRQLQIERQISLELQYCRGNSFNYSISP</sequence>
<proteinExistence type="predicted"/>
<name>A0AAV5IPC2_9ROSI</name>
<evidence type="ECO:0000313" key="2">
    <source>
        <dbReference type="Proteomes" id="UP001054252"/>
    </source>
</evidence>
<dbReference type="InterPro" id="IPR008480">
    <property type="entry name" value="DUF761_pln"/>
</dbReference>
<protein>
    <recommendedName>
        <fullName evidence="3">DUF761 domain-containing protein</fullName>
    </recommendedName>
</protein>
<dbReference type="Proteomes" id="UP001054252">
    <property type="component" value="Unassembled WGS sequence"/>
</dbReference>
<dbReference type="EMBL" id="BPVZ01000015">
    <property type="protein sequence ID" value="GKV00481.1"/>
    <property type="molecule type" value="Genomic_DNA"/>
</dbReference>
<gene>
    <name evidence="1" type="ORF">SLEP1_g13158</name>
</gene>
<comment type="caution">
    <text evidence="1">The sequence shown here is derived from an EMBL/GenBank/DDBJ whole genome shotgun (WGS) entry which is preliminary data.</text>
</comment>
<keyword evidence="2" id="KW-1185">Reference proteome</keyword>
<evidence type="ECO:0008006" key="3">
    <source>
        <dbReference type="Google" id="ProtNLM"/>
    </source>
</evidence>